<evidence type="ECO:0000256" key="7">
    <source>
        <dbReference type="ARBA" id="ARBA00023239"/>
    </source>
</evidence>
<evidence type="ECO:0000256" key="4">
    <source>
        <dbReference type="ARBA" id="ARBA00022605"/>
    </source>
</evidence>
<dbReference type="NCBIfam" id="TIGR00262">
    <property type="entry name" value="trpA"/>
    <property type="match status" value="1"/>
</dbReference>
<evidence type="ECO:0000256" key="2">
    <source>
        <dbReference type="ARBA" id="ARBA00004733"/>
    </source>
</evidence>
<keyword evidence="7 9" id="KW-0456">Lyase</keyword>
<dbReference type="HAMAP" id="MF_00131">
    <property type="entry name" value="Trp_synth_alpha"/>
    <property type="match status" value="1"/>
</dbReference>
<comment type="caution">
    <text evidence="11">The sequence shown here is derived from an EMBL/GenBank/DDBJ whole genome shotgun (WGS) entry which is preliminary data.</text>
</comment>
<reference evidence="11 12" key="1">
    <citation type="submission" date="2017-09" db="EMBL/GenBank/DDBJ databases">
        <title>Evaluation of Pacific Biosciences Sequencing Technology to Finishing C. thermocellum Genome Sequences.</title>
        <authorList>
            <person name="Brown S."/>
        </authorList>
    </citation>
    <scope>NUCLEOTIDE SEQUENCE [LARGE SCALE GENOMIC DNA]</scope>
    <source>
        <strain evidence="11 12">AD2</strain>
    </source>
</reference>
<dbReference type="InterPro" id="IPR013785">
    <property type="entry name" value="Aldolase_TIM"/>
</dbReference>
<comment type="catalytic activity">
    <reaction evidence="8 9">
        <text>(1S,2R)-1-C-(indol-3-yl)glycerol 3-phosphate + L-serine = D-glyceraldehyde 3-phosphate + L-tryptophan + H2O</text>
        <dbReference type="Rhea" id="RHEA:10532"/>
        <dbReference type="ChEBI" id="CHEBI:15377"/>
        <dbReference type="ChEBI" id="CHEBI:33384"/>
        <dbReference type="ChEBI" id="CHEBI:57912"/>
        <dbReference type="ChEBI" id="CHEBI:58866"/>
        <dbReference type="ChEBI" id="CHEBI:59776"/>
        <dbReference type="EC" id="4.2.1.20"/>
    </reaction>
</comment>
<sequence>MNKLERAFSNGKAFIPFITAGDPSLEITEQLVYRMAEAGADLIELGIPFSDPVAEGPVIQEADYRALSAGTTTDKIFDMVGRIRKSCDIPIAFMTYANPIFTYGSEKFLKRCGETGIDALIVPDIPFEEKEELAPFCKEYDVRFISMIAPTSKERIRMIAREAEGFIYCVSSMGVTGVREKIGDDAKEMIKIVKEVRDIPCAVGFGISTPEQAAQMAGFSDGVIVGSAIVKIIAQYGAECIPYVEEYVRKMKNAIK</sequence>
<name>A0AB36TFP6_ACETH</name>
<organism evidence="11 12">
    <name type="scientific">Acetivibrio thermocellus AD2</name>
    <dbReference type="NCBI Taxonomy" id="1138384"/>
    <lineage>
        <taxon>Bacteria</taxon>
        <taxon>Bacillati</taxon>
        <taxon>Bacillota</taxon>
        <taxon>Clostridia</taxon>
        <taxon>Eubacteriales</taxon>
        <taxon>Oscillospiraceae</taxon>
        <taxon>Acetivibrio</taxon>
    </lineage>
</organism>
<keyword evidence="4 9" id="KW-0028">Amino-acid biosynthesis</keyword>
<feature type="active site" description="Proton acceptor" evidence="9">
    <location>
        <position position="55"/>
    </location>
</feature>
<evidence type="ECO:0000256" key="9">
    <source>
        <dbReference type="HAMAP-Rule" id="MF_00131"/>
    </source>
</evidence>
<dbReference type="GO" id="GO:0004834">
    <property type="term" value="F:tryptophan synthase activity"/>
    <property type="evidence" value="ECO:0007669"/>
    <property type="project" value="UniProtKB-UniRule"/>
</dbReference>
<dbReference type="GO" id="GO:0005829">
    <property type="term" value="C:cytosol"/>
    <property type="evidence" value="ECO:0007669"/>
    <property type="project" value="TreeGrafter"/>
</dbReference>
<comment type="function">
    <text evidence="1 9">The alpha subunit is responsible for the aldol cleavage of indoleglycerol phosphate to indole and glyceraldehyde 3-phosphate.</text>
</comment>
<dbReference type="PANTHER" id="PTHR43406:SF1">
    <property type="entry name" value="TRYPTOPHAN SYNTHASE ALPHA CHAIN, CHLOROPLASTIC"/>
    <property type="match status" value="1"/>
</dbReference>
<protein>
    <recommendedName>
        <fullName evidence="9">Tryptophan synthase alpha chain</fullName>
        <ecNumber evidence="9">4.2.1.20</ecNumber>
    </recommendedName>
</protein>
<gene>
    <name evidence="9" type="primary">trpA</name>
    <name evidence="11" type="ORF">M972_11880</name>
</gene>
<dbReference type="PANTHER" id="PTHR43406">
    <property type="entry name" value="TRYPTOPHAN SYNTHASE, ALPHA CHAIN"/>
    <property type="match status" value="1"/>
</dbReference>
<evidence type="ECO:0000256" key="3">
    <source>
        <dbReference type="ARBA" id="ARBA00011270"/>
    </source>
</evidence>
<evidence type="ECO:0000256" key="1">
    <source>
        <dbReference type="ARBA" id="ARBA00003365"/>
    </source>
</evidence>
<dbReference type="SUPFAM" id="SSF51366">
    <property type="entry name" value="Ribulose-phoshate binding barrel"/>
    <property type="match status" value="1"/>
</dbReference>
<dbReference type="GeneID" id="35804587"/>
<keyword evidence="5 9" id="KW-0822">Tryptophan biosynthesis</keyword>
<evidence type="ECO:0000256" key="8">
    <source>
        <dbReference type="ARBA" id="ARBA00049047"/>
    </source>
</evidence>
<dbReference type="Pfam" id="PF00290">
    <property type="entry name" value="Trp_syntA"/>
    <property type="match status" value="1"/>
</dbReference>
<dbReference type="Proteomes" id="UP000223596">
    <property type="component" value="Unassembled WGS sequence"/>
</dbReference>
<evidence type="ECO:0000313" key="12">
    <source>
        <dbReference type="Proteomes" id="UP000223596"/>
    </source>
</evidence>
<dbReference type="EMBL" id="PDBW01000001">
    <property type="protein sequence ID" value="PFH02116.1"/>
    <property type="molecule type" value="Genomic_DNA"/>
</dbReference>
<dbReference type="CDD" id="cd04724">
    <property type="entry name" value="Tryptophan_synthase_alpha"/>
    <property type="match status" value="1"/>
</dbReference>
<evidence type="ECO:0000256" key="10">
    <source>
        <dbReference type="RuleBase" id="RU003662"/>
    </source>
</evidence>
<dbReference type="AlphaFoldDB" id="A0AB36TFP6"/>
<proteinExistence type="inferred from homology"/>
<evidence type="ECO:0000313" key="11">
    <source>
        <dbReference type="EMBL" id="PFH02116.1"/>
    </source>
</evidence>
<dbReference type="InterPro" id="IPR002028">
    <property type="entry name" value="Trp_synthase_suA"/>
</dbReference>
<accession>A0AB36TFP6</accession>
<evidence type="ECO:0000256" key="6">
    <source>
        <dbReference type="ARBA" id="ARBA00023141"/>
    </source>
</evidence>
<keyword evidence="6 9" id="KW-0057">Aromatic amino acid biosynthesis</keyword>
<dbReference type="Gene3D" id="3.20.20.70">
    <property type="entry name" value="Aldolase class I"/>
    <property type="match status" value="1"/>
</dbReference>
<dbReference type="FunFam" id="3.20.20.70:FF:000037">
    <property type="entry name" value="Tryptophan synthase alpha chain"/>
    <property type="match status" value="1"/>
</dbReference>
<dbReference type="RefSeq" id="WP_003518303.1">
    <property type="nucleotide sequence ID" value="NZ_CP013828.1"/>
</dbReference>
<comment type="pathway">
    <text evidence="2 9">Amino-acid biosynthesis; L-tryptophan biosynthesis; L-tryptophan from chorismate: step 5/5.</text>
</comment>
<feature type="active site" description="Proton acceptor" evidence="9">
    <location>
        <position position="44"/>
    </location>
</feature>
<dbReference type="PROSITE" id="PS00167">
    <property type="entry name" value="TRP_SYNTHASE_ALPHA"/>
    <property type="match status" value="1"/>
</dbReference>
<comment type="subunit">
    <text evidence="3 9">Tetramer of two alpha and two beta chains.</text>
</comment>
<dbReference type="InterPro" id="IPR011060">
    <property type="entry name" value="RibuloseP-bd_barrel"/>
</dbReference>
<dbReference type="EC" id="4.2.1.20" evidence="9"/>
<evidence type="ECO:0000256" key="5">
    <source>
        <dbReference type="ARBA" id="ARBA00022822"/>
    </source>
</evidence>
<dbReference type="InterPro" id="IPR018204">
    <property type="entry name" value="Trp_synthase_alpha_AS"/>
</dbReference>
<comment type="similarity">
    <text evidence="9 10">Belongs to the TrpA family.</text>
</comment>